<sequence length="107" mass="11881">MTGQIYRNAFLEPRVSGRQGCRVCVYGWQRPSSLCKHHKRMTSIAGCHPYGLDSIFPGLDSSRVCVRHTWQMSCNPLISSYMSTVAPEPRVGLGLLKKPLPGQPSCC</sequence>
<dbReference type="EMBL" id="BMAU01021257">
    <property type="protein sequence ID" value="GFY06195.1"/>
    <property type="molecule type" value="Genomic_DNA"/>
</dbReference>
<name>A0A8X6S7Q7_TRICX</name>
<gene>
    <name evidence="1" type="ORF">TNCV_3108741</name>
</gene>
<proteinExistence type="predicted"/>
<keyword evidence="2" id="KW-1185">Reference proteome</keyword>
<evidence type="ECO:0000313" key="2">
    <source>
        <dbReference type="Proteomes" id="UP000887159"/>
    </source>
</evidence>
<accession>A0A8X6S7Q7</accession>
<dbReference type="Proteomes" id="UP000887159">
    <property type="component" value="Unassembled WGS sequence"/>
</dbReference>
<dbReference type="AlphaFoldDB" id="A0A8X6S7Q7"/>
<evidence type="ECO:0000313" key="1">
    <source>
        <dbReference type="EMBL" id="GFY06195.1"/>
    </source>
</evidence>
<protein>
    <submittedName>
        <fullName evidence="1">Uncharacterized protein</fullName>
    </submittedName>
</protein>
<organism evidence="1 2">
    <name type="scientific">Trichonephila clavipes</name>
    <name type="common">Golden silk orbweaver</name>
    <name type="synonym">Nephila clavipes</name>
    <dbReference type="NCBI Taxonomy" id="2585209"/>
    <lineage>
        <taxon>Eukaryota</taxon>
        <taxon>Metazoa</taxon>
        <taxon>Ecdysozoa</taxon>
        <taxon>Arthropoda</taxon>
        <taxon>Chelicerata</taxon>
        <taxon>Arachnida</taxon>
        <taxon>Araneae</taxon>
        <taxon>Araneomorphae</taxon>
        <taxon>Entelegynae</taxon>
        <taxon>Araneoidea</taxon>
        <taxon>Nephilidae</taxon>
        <taxon>Trichonephila</taxon>
    </lineage>
</organism>
<comment type="caution">
    <text evidence="1">The sequence shown here is derived from an EMBL/GenBank/DDBJ whole genome shotgun (WGS) entry which is preliminary data.</text>
</comment>
<reference evidence="1" key="1">
    <citation type="submission" date="2020-08" db="EMBL/GenBank/DDBJ databases">
        <title>Multicomponent nature underlies the extraordinary mechanical properties of spider dragline silk.</title>
        <authorList>
            <person name="Kono N."/>
            <person name="Nakamura H."/>
            <person name="Mori M."/>
            <person name="Yoshida Y."/>
            <person name="Ohtoshi R."/>
            <person name="Malay A.D."/>
            <person name="Moran D.A.P."/>
            <person name="Tomita M."/>
            <person name="Numata K."/>
            <person name="Arakawa K."/>
        </authorList>
    </citation>
    <scope>NUCLEOTIDE SEQUENCE</scope>
</reference>